<organism evidence="2 3">
    <name type="scientific">Aegilops tauschii subsp. strangulata</name>
    <name type="common">Goatgrass</name>
    <dbReference type="NCBI Taxonomy" id="200361"/>
    <lineage>
        <taxon>Eukaryota</taxon>
        <taxon>Viridiplantae</taxon>
        <taxon>Streptophyta</taxon>
        <taxon>Embryophyta</taxon>
        <taxon>Tracheophyta</taxon>
        <taxon>Spermatophyta</taxon>
        <taxon>Magnoliopsida</taxon>
        <taxon>Liliopsida</taxon>
        <taxon>Poales</taxon>
        <taxon>Poaceae</taxon>
        <taxon>BOP clade</taxon>
        <taxon>Pooideae</taxon>
        <taxon>Triticodae</taxon>
        <taxon>Triticeae</taxon>
        <taxon>Triticinae</taxon>
        <taxon>Aegilops</taxon>
    </lineage>
</organism>
<evidence type="ECO:0000256" key="1">
    <source>
        <dbReference type="SAM" id="MobiDB-lite"/>
    </source>
</evidence>
<reference evidence="2" key="5">
    <citation type="journal article" date="2021" name="G3 (Bethesda)">
        <title>Aegilops tauschii genome assembly Aet v5.0 features greater sequence contiguity and improved annotation.</title>
        <authorList>
            <person name="Wang L."/>
            <person name="Zhu T."/>
            <person name="Rodriguez J.C."/>
            <person name="Deal K.R."/>
            <person name="Dubcovsky J."/>
            <person name="McGuire P.E."/>
            <person name="Lux T."/>
            <person name="Spannagl M."/>
            <person name="Mayer K.F.X."/>
            <person name="Baldrich P."/>
            <person name="Meyers B.C."/>
            <person name="Huo N."/>
            <person name="Gu Y.Q."/>
            <person name="Zhou H."/>
            <person name="Devos K.M."/>
            <person name="Bennetzen J.L."/>
            <person name="Unver T."/>
            <person name="Budak H."/>
            <person name="Gulick P.J."/>
            <person name="Galiba G."/>
            <person name="Kalapos B."/>
            <person name="Nelson D.R."/>
            <person name="Li P."/>
            <person name="You F.M."/>
            <person name="Luo M.C."/>
            <person name="Dvorak J."/>
        </authorList>
    </citation>
    <scope>NUCLEOTIDE SEQUENCE [LARGE SCALE GENOMIC DNA]</scope>
    <source>
        <strain evidence="2">cv. AL8/78</strain>
    </source>
</reference>
<feature type="compositionally biased region" description="Polar residues" evidence="1">
    <location>
        <begin position="1"/>
        <end position="30"/>
    </location>
</feature>
<evidence type="ECO:0008006" key="4">
    <source>
        <dbReference type="Google" id="ProtNLM"/>
    </source>
</evidence>
<feature type="region of interest" description="Disordered" evidence="1">
    <location>
        <begin position="55"/>
        <end position="96"/>
    </location>
</feature>
<evidence type="ECO:0000313" key="2">
    <source>
        <dbReference type="EnsemblPlants" id="AET1Gv20777300.8"/>
    </source>
</evidence>
<reference evidence="2" key="4">
    <citation type="submission" date="2019-03" db="UniProtKB">
        <authorList>
            <consortium name="EnsemblPlants"/>
        </authorList>
    </citation>
    <scope>IDENTIFICATION</scope>
</reference>
<feature type="region of interest" description="Disordered" evidence="1">
    <location>
        <begin position="1"/>
        <end position="40"/>
    </location>
</feature>
<proteinExistence type="predicted"/>
<protein>
    <recommendedName>
        <fullName evidence="4">Coenzyme Q-binding protein COQ10 START domain-containing protein</fullName>
    </recommendedName>
</protein>
<name>A0A452ZHC1_AEGTS</name>
<dbReference type="AlphaFoldDB" id="A0A452ZHC1"/>
<dbReference type="Gramene" id="AET1Gv20777300.8">
    <property type="protein sequence ID" value="AET1Gv20777300.8"/>
    <property type="gene ID" value="AET1Gv20777300"/>
</dbReference>
<feature type="compositionally biased region" description="Low complexity" evidence="1">
    <location>
        <begin position="76"/>
        <end position="85"/>
    </location>
</feature>
<sequence length="134" mass="14873">SLAHQSTTLSPISFTSSIPHTPTNQEQNPGRGSGDSGVRYGGEWRWRLGDELPGTAAWTRPRRGRSDGVLPNGVFSSTKSESPSSTRRQGHNRMRTGEIELLLKSGARRREVAFNMVDCDFKVFEGKWSVQEVI</sequence>
<reference evidence="2" key="3">
    <citation type="journal article" date="2017" name="Nature">
        <title>Genome sequence of the progenitor of the wheat D genome Aegilops tauschii.</title>
        <authorList>
            <person name="Luo M.C."/>
            <person name="Gu Y.Q."/>
            <person name="Puiu D."/>
            <person name="Wang H."/>
            <person name="Twardziok S.O."/>
            <person name="Deal K.R."/>
            <person name="Huo N."/>
            <person name="Zhu T."/>
            <person name="Wang L."/>
            <person name="Wang Y."/>
            <person name="McGuire P.E."/>
            <person name="Liu S."/>
            <person name="Long H."/>
            <person name="Ramasamy R.K."/>
            <person name="Rodriguez J.C."/>
            <person name="Van S.L."/>
            <person name="Yuan L."/>
            <person name="Wang Z."/>
            <person name="Xia Z."/>
            <person name="Xiao L."/>
            <person name="Anderson O.D."/>
            <person name="Ouyang S."/>
            <person name="Liang Y."/>
            <person name="Zimin A.V."/>
            <person name="Pertea G."/>
            <person name="Qi P."/>
            <person name="Bennetzen J.L."/>
            <person name="Dai X."/>
            <person name="Dawson M.W."/>
            <person name="Muller H.G."/>
            <person name="Kugler K."/>
            <person name="Rivarola-Duarte L."/>
            <person name="Spannagl M."/>
            <person name="Mayer K.F.X."/>
            <person name="Lu F.H."/>
            <person name="Bevan M.W."/>
            <person name="Leroy P."/>
            <person name="Li P."/>
            <person name="You F.M."/>
            <person name="Sun Q."/>
            <person name="Liu Z."/>
            <person name="Lyons E."/>
            <person name="Wicker T."/>
            <person name="Salzberg S.L."/>
            <person name="Devos K.M."/>
            <person name="Dvorak J."/>
        </authorList>
    </citation>
    <scope>NUCLEOTIDE SEQUENCE [LARGE SCALE GENOMIC DNA]</scope>
    <source>
        <strain evidence="2">cv. AL8/78</strain>
    </source>
</reference>
<reference evidence="3" key="2">
    <citation type="journal article" date="2017" name="Nat. Plants">
        <title>The Aegilops tauschii genome reveals multiple impacts of transposons.</title>
        <authorList>
            <person name="Zhao G."/>
            <person name="Zou C."/>
            <person name="Li K."/>
            <person name="Wang K."/>
            <person name="Li T."/>
            <person name="Gao L."/>
            <person name="Zhang X."/>
            <person name="Wang H."/>
            <person name="Yang Z."/>
            <person name="Liu X."/>
            <person name="Jiang W."/>
            <person name="Mao L."/>
            <person name="Kong X."/>
            <person name="Jiao Y."/>
            <person name="Jia J."/>
        </authorList>
    </citation>
    <scope>NUCLEOTIDE SEQUENCE [LARGE SCALE GENOMIC DNA]</scope>
    <source>
        <strain evidence="3">cv. AL8/78</strain>
    </source>
</reference>
<reference evidence="3" key="1">
    <citation type="journal article" date="2014" name="Science">
        <title>Ancient hybridizations among the ancestral genomes of bread wheat.</title>
        <authorList>
            <consortium name="International Wheat Genome Sequencing Consortium,"/>
            <person name="Marcussen T."/>
            <person name="Sandve S.R."/>
            <person name="Heier L."/>
            <person name="Spannagl M."/>
            <person name="Pfeifer M."/>
            <person name="Jakobsen K.S."/>
            <person name="Wulff B.B."/>
            <person name="Steuernagel B."/>
            <person name="Mayer K.F."/>
            <person name="Olsen O.A."/>
        </authorList>
    </citation>
    <scope>NUCLEOTIDE SEQUENCE [LARGE SCALE GENOMIC DNA]</scope>
    <source>
        <strain evidence="3">cv. AL8/78</strain>
    </source>
</reference>
<dbReference type="EnsemblPlants" id="AET1Gv20777300.8">
    <property type="protein sequence ID" value="AET1Gv20777300.8"/>
    <property type="gene ID" value="AET1Gv20777300"/>
</dbReference>
<dbReference type="Proteomes" id="UP000015105">
    <property type="component" value="Chromosome 1D"/>
</dbReference>
<keyword evidence="3" id="KW-1185">Reference proteome</keyword>
<accession>A0A452ZHC1</accession>
<evidence type="ECO:0000313" key="3">
    <source>
        <dbReference type="Proteomes" id="UP000015105"/>
    </source>
</evidence>